<dbReference type="PANTHER" id="PTHR21143">
    <property type="entry name" value="INVERTEBRATE GUSTATORY RECEPTOR"/>
    <property type="match status" value="1"/>
</dbReference>
<comment type="subcellular location">
    <subcellularLocation>
        <location evidence="1">Cell membrane</location>
        <topology evidence="1">Multi-pass membrane protein</topology>
    </subcellularLocation>
</comment>
<keyword evidence="5 8" id="KW-0472">Membrane</keyword>
<reference evidence="9 10" key="1">
    <citation type="submission" date="2024-08" db="EMBL/GenBank/DDBJ databases">
        <authorList>
            <person name="Cucini C."/>
            <person name="Frati F."/>
        </authorList>
    </citation>
    <scope>NUCLEOTIDE SEQUENCE [LARGE SCALE GENOMIC DNA]</scope>
</reference>
<feature type="transmembrane region" description="Helical" evidence="8">
    <location>
        <begin position="161"/>
        <end position="181"/>
    </location>
</feature>
<evidence type="ECO:0000313" key="9">
    <source>
        <dbReference type="EMBL" id="CAL8127558.1"/>
    </source>
</evidence>
<evidence type="ECO:0000256" key="4">
    <source>
        <dbReference type="ARBA" id="ARBA00022989"/>
    </source>
</evidence>
<gene>
    <name evidence="9" type="ORF">ODALV1_LOCUS21895</name>
</gene>
<dbReference type="Pfam" id="PF08395">
    <property type="entry name" value="7tm_7"/>
    <property type="match status" value="1"/>
</dbReference>
<evidence type="ECO:0000256" key="3">
    <source>
        <dbReference type="ARBA" id="ARBA00022692"/>
    </source>
</evidence>
<dbReference type="InterPro" id="IPR013604">
    <property type="entry name" value="7TM_chemorcpt"/>
</dbReference>
<proteinExistence type="predicted"/>
<evidence type="ECO:0000313" key="10">
    <source>
        <dbReference type="Proteomes" id="UP001642540"/>
    </source>
</evidence>
<evidence type="ECO:0000256" key="7">
    <source>
        <dbReference type="ARBA" id="ARBA00023224"/>
    </source>
</evidence>
<protein>
    <recommendedName>
        <fullName evidence="11">Gustatory receptor</fullName>
    </recommendedName>
</protein>
<dbReference type="Proteomes" id="UP001642540">
    <property type="component" value="Unassembled WGS sequence"/>
</dbReference>
<sequence length="426" mass="49632">MARKYSIETDEQNVRQGLFKLYSISIKPCEHLGFTLFSLKNTAELHFNPRSLAFILLLLRHFSVAIDIIIFKNSVHVFDAIYPEQSATEKLTQQILARTTILGDVLYTIFLFLYRKEIIQFHKEQIQFVIEAFEPLTEKDKQWVLSCFPFALRILKRYRRIIFAAFYYGVAYSIFMFIKAIMNSEKSMEEMGAAVYTLPIFYLTWTATSYLRLLQRLVMITLFHGFKMDAIIINLQLKEFINEGELRKEYKSDSLWEWKPENLENPQIKRIFKFIGKLENIVVGANFVFGWCIPLDVLMMLITITTSLFSFIIFLLHSEFSAALTFGLPLVLNSAILFEFFNASYGFEAEGQKCTMLLRQIPMSKLNHSEAIHVSLLQSKLLLQPLTIDPAVFFRVNRKTLSAITSAITTYLIVLVQFHNDEKLRK</sequence>
<accession>A0ABP1RGH7</accession>
<feature type="transmembrane region" description="Helical" evidence="8">
    <location>
        <begin position="52"/>
        <end position="75"/>
    </location>
</feature>
<evidence type="ECO:0000256" key="2">
    <source>
        <dbReference type="ARBA" id="ARBA00022475"/>
    </source>
</evidence>
<dbReference type="PANTHER" id="PTHR21143:SF104">
    <property type="entry name" value="GUSTATORY RECEPTOR 8A-RELATED"/>
    <property type="match status" value="1"/>
</dbReference>
<evidence type="ECO:0000256" key="6">
    <source>
        <dbReference type="ARBA" id="ARBA00023170"/>
    </source>
</evidence>
<keyword evidence="3 8" id="KW-0812">Transmembrane</keyword>
<feature type="transmembrane region" description="Helical" evidence="8">
    <location>
        <begin position="193"/>
        <end position="213"/>
    </location>
</feature>
<feature type="transmembrane region" description="Helical" evidence="8">
    <location>
        <begin position="95"/>
        <end position="114"/>
    </location>
</feature>
<name>A0ABP1RGH7_9HEXA</name>
<keyword evidence="10" id="KW-1185">Reference proteome</keyword>
<feature type="transmembrane region" description="Helical" evidence="8">
    <location>
        <begin position="323"/>
        <end position="341"/>
    </location>
</feature>
<dbReference type="EMBL" id="CAXLJM020000072">
    <property type="protein sequence ID" value="CAL8127558.1"/>
    <property type="molecule type" value="Genomic_DNA"/>
</dbReference>
<keyword evidence="6" id="KW-0675">Receptor</keyword>
<evidence type="ECO:0008006" key="11">
    <source>
        <dbReference type="Google" id="ProtNLM"/>
    </source>
</evidence>
<keyword evidence="2" id="KW-1003">Cell membrane</keyword>
<keyword evidence="7" id="KW-0807">Transducer</keyword>
<evidence type="ECO:0000256" key="1">
    <source>
        <dbReference type="ARBA" id="ARBA00004651"/>
    </source>
</evidence>
<evidence type="ECO:0000256" key="8">
    <source>
        <dbReference type="SAM" id="Phobius"/>
    </source>
</evidence>
<feature type="transmembrane region" description="Helical" evidence="8">
    <location>
        <begin position="297"/>
        <end position="316"/>
    </location>
</feature>
<organism evidence="9 10">
    <name type="scientific">Orchesella dallaii</name>
    <dbReference type="NCBI Taxonomy" id="48710"/>
    <lineage>
        <taxon>Eukaryota</taxon>
        <taxon>Metazoa</taxon>
        <taxon>Ecdysozoa</taxon>
        <taxon>Arthropoda</taxon>
        <taxon>Hexapoda</taxon>
        <taxon>Collembola</taxon>
        <taxon>Entomobryomorpha</taxon>
        <taxon>Entomobryoidea</taxon>
        <taxon>Orchesellidae</taxon>
        <taxon>Orchesellinae</taxon>
        <taxon>Orchesella</taxon>
    </lineage>
</organism>
<feature type="transmembrane region" description="Helical" evidence="8">
    <location>
        <begin position="400"/>
        <end position="418"/>
    </location>
</feature>
<comment type="caution">
    <text evidence="9">The sequence shown here is derived from an EMBL/GenBank/DDBJ whole genome shotgun (WGS) entry which is preliminary data.</text>
</comment>
<evidence type="ECO:0000256" key="5">
    <source>
        <dbReference type="ARBA" id="ARBA00023136"/>
    </source>
</evidence>
<keyword evidence="4 8" id="KW-1133">Transmembrane helix</keyword>